<organism evidence="6 7">
    <name type="scientific">Pedobacter nyackensis</name>
    <dbReference type="NCBI Taxonomy" id="475255"/>
    <lineage>
        <taxon>Bacteria</taxon>
        <taxon>Pseudomonadati</taxon>
        <taxon>Bacteroidota</taxon>
        <taxon>Sphingobacteriia</taxon>
        <taxon>Sphingobacteriales</taxon>
        <taxon>Sphingobacteriaceae</taxon>
        <taxon>Pedobacter</taxon>
    </lineage>
</organism>
<comment type="subcellular location">
    <subcellularLocation>
        <location evidence="1">Cell envelope</location>
    </subcellularLocation>
</comment>
<keyword evidence="2" id="KW-0201">Cytochrome c-type biogenesis</keyword>
<keyword evidence="3" id="KW-1015">Disulfide bond</keyword>
<dbReference type="InterPro" id="IPR050553">
    <property type="entry name" value="Thioredoxin_ResA/DsbE_sf"/>
</dbReference>
<protein>
    <submittedName>
        <fullName evidence="6">Thiol-disulfide isomerase or thioredoxin</fullName>
    </submittedName>
</protein>
<evidence type="ECO:0000313" key="7">
    <source>
        <dbReference type="Proteomes" id="UP000192678"/>
    </source>
</evidence>
<evidence type="ECO:0000256" key="1">
    <source>
        <dbReference type="ARBA" id="ARBA00004196"/>
    </source>
</evidence>
<dbReference type="GO" id="GO:0030313">
    <property type="term" value="C:cell envelope"/>
    <property type="evidence" value="ECO:0007669"/>
    <property type="project" value="UniProtKB-SubCell"/>
</dbReference>
<accession>A0A1W2A2J5</accession>
<sequence length="488" mass="56231">MKYFKRITLINIFCVLIYTVPLCAQERIRKEITITGTLNDSLINEIKGTPIIQAWTGEDYLTYTSGHPVTFKANSFTLKINPTSDFMYFRFQFGLNDLLYQNYLIKPGDSIAFKLHNSAINYDSNSSLFNCQFEMQKVIQTMNKLNRNFSLIKQQESYNNKIDSILLIHGKQLDATTVNLIRTNFRSKIISSICQISRSALYALANKTDKLLIDTNNSNINDFCNHARYANFKPDDFIIRNSAHYVDSFYNIEILKMLLQMGIYENKDRTDYGNKKFKFIHDSILKNYSGLLKDKLLTMFYLESFRMSPKAIDYLNANISSIHDSKCIQMLKALQSSKSSGNPAFAFDLASDNGKRYTLNDLKGKVIVATFYSTGCSPCKALHAFLKDWKKPLHNNPNIAFVNISIDAYRQKWIDDLRLNIYTSPNEINLWLGESSIRHPIFKFYNYNGGVPEMLLIDKQGNIISSSPVRPIDQQTLVNFDALIRKYL</sequence>
<dbReference type="InterPro" id="IPR012336">
    <property type="entry name" value="Thioredoxin-like_fold"/>
</dbReference>
<dbReference type="AlphaFoldDB" id="A0A1W2A2J5"/>
<dbReference type="InterPro" id="IPR036249">
    <property type="entry name" value="Thioredoxin-like_sf"/>
</dbReference>
<keyword evidence="7" id="KW-1185">Reference proteome</keyword>
<dbReference type="OrthoDB" id="9815205at2"/>
<name>A0A1W2A2J5_9SPHI</name>
<dbReference type="PANTHER" id="PTHR42852:SF6">
    <property type="entry name" value="THIOL:DISULFIDE INTERCHANGE PROTEIN DSBE"/>
    <property type="match status" value="1"/>
</dbReference>
<dbReference type="GO" id="GO:0017004">
    <property type="term" value="P:cytochrome complex assembly"/>
    <property type="evidence" value="ECO:0007669"/>
    <property type="project" value="UniProtKB-KW"/>
</dbReference>
<gene>
    <name evidence="6" type="ORF">SAMN04488101_101278</name>
</gene>
<evidence type="ECO:0000256" key="4">
    <source>
        <dbReference type="ARBA" id="ARBA00023284"/>
    </source>
</evidence>
<dbReference type="RefSeq" id="WP_084286867.1">
    <property type="nucleotide sequence ID" value="NZ_FWYB01000001.1"/>
</dbReference>
<keyword evidence="6" id="KW-0413">Isomerase</keyword>
<dbReference type="CDD" id="cd02966">
    <property type="entry name" value="TlpA_like_family"/>
    <property type="match status" value="1"/>
</dbReference>
<dbReference type="Gene3D" id="3.40.30.10">
    <property type="entry name" value="Glutaredoxin"/>
    <property type="match status" value="1"/>
</dbReference>
<keyword evidence="4" id="KW-0676">Redox-active center</keyword>
<evidence type="ECO:0000256" key="2">
    <source>
        <dbReference type="ARBA" id="ARBA00022748"/>
    </source>
</evidence>
<evidence type="ECO:0000313" key="6">
    <source>
        <dbReference type="EMBL" id="SMC54884.1"/>
    </source>
</evidence>
<dbReference type="GO" id="GO:0016853">
    <property type="term" value="F:isomerase activity"/>
    <property type="evidence" value="ECO:0007669"/>
    <property type="project" value="UniProtKB-KW"/>
</dbReference>
<dbReference type="PROSITE" id="PS51352">
    <property type="entry name" value="THIOREDOXIN_2"/>
    <property type="match status" value="1"/>
</dbReference>
<proteinExistence type="predicted"/>
<evidence type="ECO:0000259" key="5">
    <source>
        <dbReference type="PROSITE" id="PS51352"/>
    </source>
</evidence>
<feature type="domain" description="Thioredoxin" evidence="5">
    <location>
        <begin position="338"/>
        <end position="488"/>
    </location>
</feature>
<dbReference type="Proteomes" id="UP000192678">
    <property type="component" value="Unassembled WGS sequence"/>
</dbReference>
<dbReference type="InterPro" id="IPR013766">
    <property type="entry name" value="Thioredoxin_domain"/>
</dbReference>
<evidence type="ECO:0000256" key="3">
    <source>
        <dbReference type="ARBA" id="ARBA00023157"/>
    </source>
</evidence>
<dbReference type="STRING" id="475255.SAMN04488101_101278"/>
<dbReference type="PANTHER" id="PTHR42852">
    <property type="entry name" value="THIOL:DISULFIDE INTERCHANGE PROTEIN DSBE"/>
    <property type="match status" value="1"/>
</dbReference>
<dbReference type="SUPFAM" id="SSF52833">
    <property type="entry name" value="Thioredoxin-like"/>
    <property type="match status" value="1"/>
</dbReference>
<dbReference type="Pfam" id="PF13905">
    <property type="entry name" value="Thioredoxin_8"/>
    <property type="match status" value="1"/>
</dbReference>
<reference evidence="6 7" key="1">
    <citation type="submission" date="2017-04" db="EMBL/GenBank/DDBJ databases">
        <authorList>
            <person name="Afonso C.L."/>
            <person name="Miller P.J."/>
            <person name="Scott M.A."/>
            <person name="Spackman E."/>
            <person name="Goraichik I."/>
            <person name="Dimitrov K.M."/>
            <person name="Suarez D.L."/>
            <person name="Swayne D.E."/>
        </authorList>
    </citation>
    <scope>NUCLEOTIDE SEQUENCE [LARGE SCALE GENOMIC DNA]</scope>
    <source>
        <strain evidence="6 7">DSM 19625</strain>
    </source>
</reference>
<dbReference type="EMBL" id="FWYB01000001">
    <property type="protein sequence ID" value="SMC54884.1"/>
    <property type="molecule type" value="Genomic_DNA"/>
</dbReference>